<feature type="coiled-coil region" evidence="1">
    <location>
        <begin position="516"/>
        <end position="543"/>
    </location>
</feature>
<dbReference type="EMBL" id="VYYT01000127">
    <property type="protein sequence ID" value="KAK2765813.1"/>
    <property type="molecule type" value="Genomic_DNA"/>
</dbReference>
<feature type="region of interest" description="Disordered" evidence="2">
    <location>
        <begin position="29"/>
        <end position="48"/>
    </location>
</feature>
<evidence type="ECO:0000256" key="1">
    <source>
        <dbReference type="SAM" id="Coils"/>
    </source>
</evidence>
<sequence>MSRRRKTNAAIHDPDASFSSDDDCYDGDNTFDAKEHDGGSDTDATDVEDEDCDVEDQIRLFNEDTHSSEYWRRKVESFNEDVYACQDYSLGTTVLLDAVADQWRQFSLVLKRDVADCYATISVGLLYSFFDWVLCQKVGKNGRRKRGIKKKSSLGTYWKVFRLVFERAVGDKMDPKLNRSMHRAGISYRDVLRDLAKKHGLSEQRRANRGMTIDDLKQQIETTLGTTRKSFKLGELRILAVLFLLLLAPAGSRPEATLKLRFKDIKVSLARDPEGGPHRLLLRLTPEFTKTYLGEKEHKTYTIPETIFDPSLLLSPHVFLLGILFRHQAFRAPSLTSPHHLSKLDIHDGEKELPLPFKEEVSDTFIFRRAIDTMAGYQISLDERISAGMMNGWTKRIGEILGFNYPTTAYTLRYNAANAFDQSVDVSEALRNLAMGHSNSDPFQKHYLGRNISADLWGILRGQKPQQALMKQSCSIGHSISKRRPIDLTPEQSDSVTEHPTVVRLTRALEGLPRRSKQSKQTRQAIRKEKERLRRELKQKIRQEWTDKQAIDDIERQIQGVGFAKIATGGTSRPQGQAQKRLLTKLTAPVVNTLEGQYRRRDDAIAAVSAYCLVQEGCTSRQPQHRPTKGEIPPTSGHPREGSPVYQAALSVFVADKHERPRRCFICIGQAFHLPLDHEQRSDDLIREFYTSNDLTKHVRRMHLSKIADHDQVECKVCDLTLDRKMHFQRHALEIHGTVS</sequence>
<keyword evidence="3" id="KW-0472">Membrane</keyword>
<keyword evidence="3" id="KW-0812">Transmembrane</keyword>
<keyword evidence="1" id="KW-0175">Coiled coil</keyword>
<evidence type="ECO:0000256" key="3">
    <source>
        <dbReference type="SAM" id="Phobius"/>
    </source>
</evidence>
<dbReference type="InterPro" id="IPR021842">
    <property type="entry name" value="DUF3435"/>
</dbReference>
<feature type="region of interest" description="Disordered" evidence="2">
    <location>
        <begin position="1"/>
        <end position="24"/>
    </location>
</feature>
<dbReference type="Pfam" id="PF11917">
    <property type="entry name" value="DUF3435"/>
    <property type="match status" value="1"/>
</dbReference>
<reference evidence="5" key="1">
    <citation type="submission" date="2023-02" db="EMBL/GenBank/DDBJ databases">
        <title>Colletotrichum kahawae CIFC_Que2 genome sequencing and assembly.</title>
        <authorList>
            <person name="Baroncelli R."/>
        </authorList>
    </citation>
    <scope>NUCLEOTIDE SEQUENCE</scope>
    <source>
        <strain evidence="5">CIFC_Que2</strain>
    </source>
</reference>
<organism evidence="5 6">
    <name type="scientific">Colletotrichum kahawae</name>
    <name type="common">Coffee berry disease fungus</name>
    <dbReference type="NCBI Taxonomy" id="34407"/>
    <lineage>
        <taxon>Eukaryota</taxon>
        <taxon>Fungi</taxon>
        <taxon>Dikarya</taxon>
        <taxon>Ascomycota</taxon>
        <taxon>Pezizomycotina</taxon>
        <taxon>Sordariomycetes</taxon>
        <taxon>Hypocreomycetidae</taxon>
        <taxon>Glomerellales</taxon>
        <taxon>Glomerellaceae</taxon>
        <taxon>Colletotrichum</taxon>
        <taxon>Colletotrichum gloeosporioides species complex</taxon>
    </lineage>
</organism>
<dbReference type="AlphaFoldDB" id="A0AAE0DA52"/>
<evidence type="ECO:0000313" key="5">
    <source>
        <dbReference type="EMBL" id="KAK2765813.1"/>
    </source>
</evidence>
<dbReference type="PANTHER" id="PTHR37535:SF2">
    <property type="entry name" value="FINGER DOMAIN PROTEIN, PUTATIVE (AFU_ORTHOLOGUE AFUA_6G09300)-RELATED"/>
    <property type="match status" value="1"/>
</dbReference>
<dbReference type="PROSITE" id="PS00028">
    <property type="entry name" value="ZINC_FINGER_C2H2_1"/>
    <property type="match status" value="1"/>
</dbReference>
<proteinExistence type="predicted"/>
<feature type="region of interest" description="Disordered" evidence="2">
    <location>
        <begin position="620"/>
        <end position="641"/>
    </location>
</feature>
<gene>
    <name evidence="5" type="ORF">CKAH01_15562</name>
</gene>
<name>A0AAE0DA52_COLKA</name>
<dbReference type="PANTHER" id="PTHR37535">
    <property type="entry name" value="FLUG DOMAIN PROTEIN"/>
    <property type="match status" value="1"/>
</dbReference>
<evidence type="ECO:0000313" key="6">
    <source>
        <dbReference type="Proteomes" id="UP001281614"/>
    </source>
</evidence>
<dbReference type="Proteomes" id="UP001281614">
    <property type="component" value="Unassembled WGS sequence"/>
</dbReference>
<feature type="transmembrane region" description="Helical" evidence="3">
    <location>
        <begin position="236"/>
        <end position="252"/>
    </location>
</feature>
<evidence type="ECO:0000256" key="2">
    <source>
        <dbReference type="SAM" id="MobiDB-lite"/>
    </source>
</evidence>
<keyword evidence="3" id="KW-1133">Transmembrane helix</keyword>
<evidence type="ECO:0000259" key="4">
    <source>
        <dbReference type="PROSITE" id="PS00028"/>
    </source>
</evidence>
<protein>
    <submittedName>
        <fullName evidence="5">C2H2 finger domain-containing protein</fullName>
    </submittedName>
</protein>
<keyword evidence="6" id="KW-1185">Reference proteome</keyword>
<dbReference type="InterPro" id="IPR013087">
    <property type="entry name" value="Znf_C2H2_type"/>
</dbReference>
<comment type="caution">
    <text evidence="5">The sequence shown here is derived from an EMBL/GenBank/DDBJ whole genome shotgun (WGS) entry which is preliminary data.</text>
</comment>
<feature type="domain" description="C2H2-type" evidence="4">
    <location>
        <begin position="715"/>
        <end position="736"/>
    </location>
</feature>
<accession>A0AAE0DA52</accession>